<dbReference type="Gene3D" id="1.20.120.450">
    <property type="entry name" value="dinb family like domain"/>
    <property type="match status" value="1"/>
</dbReference>
<protein>
    <submittedName>
        <fullName evidence="2">DinB family protein</fullName>
    </submittedName>
</protein>
<dbReference type="SUPFAM" id="SSF109854">
    <property type="entry name" value="DinB/YfiT-like putative metalloenzymes"/>
    <property type="match status" value="1"/>
</dbReference>
<evidence type="ECO:0000313" key="2">
    <source>
        <dbReference type="EMBL" id="MBK4348699.1"/>
    </source>
</evidence>
<gene>
    <name evidence="2" type="ORF">IV501_13735</name>
</gene>
<proteinExistence type="predicted"/>
<dbReference type="Proteomes" id="UP000636458">
    <property type="component" value="Unassembled WGS sequence"/>
</dbReference>
<dbReference type="EMBL" id="JAEPES010000004">
    <property type="protein sequence ID" value="MBK4348699.1"/>
    <property type="molecule type" value="Genomic_DNA"/>
</dbReference>
<name>A0A934SNR8_9MICO</name>
<evidence type="ECO:0000313" key="3">
    <source>
        <dbReference type="Proteomes" id="UP000636458"/>
    </source>
</evidence>
<keyword evidence="3" id="KW-1185">Reference proteome</keyword>
<dbReference type="Pfam" id="PF12867">
    <property type="entry name" value="DinB_2"/>
    <property type="match status" value="1"/>
</dbReference>
<evidence type="ECO:0000259" key="1">
    <source>
        <dbReference type="Pfam" id="PF12867"/>
    </source>
</evidence>
<dbReference type="RefSeq" id="WP_200556896.1">
    <property type="nucleotide sequence ID" value="NZ_JAEPES010000004.1"/>
</dbReference>
<accession>A0A934SNR8</accession>
<dbReference type="InterPro" id="IPR034660">
    <property type="entry name" value="DinB/YfiT-like"/>
</dbReference>
<organism evidence="2 3">
    <name type="scientific">Lacisediminihabitans changchengi</name>
    <dbReference type="NCBI Taxonomy" id="2787634"/>
    <lineage>
        <taxon>Bacteria</taxon>
        <taxon>Bacillati</taxon>
        <taxon>Actinomycetota</taxon>
        <taxon>Actinomycetes</taxon>
        <taxon>Micrococcales</taxon>
        <taxon>Microbacteriaceae</taxon>
        <taxon>Lacisediminihabitans</taxon>
    </lineage>
</organism>
<sequence length="171" mass="18991">MPIVPDTKNWTWVLEAPCPDCGYDASTITVADVPDMIRANAAAWPAVLERADVAVRPDDSTWSPLEYAAHVRDVFRIFATRLALILEEDEPEFENWDQDATAVAQRYGEQDPATVGVELVEAASVLAAAFEAVPADAWQRRGLRGDGAAFTTETLAKYFIHDPIHHLWDVR</sequence>
<dbReference type="InterPro" id="IPR024775">
    <property type="entry name" value="DinB-like"/>
</dbReference>
<comment type="caution">
    <text evidence="2">The sequence shown here is derived from an EMBL/GenBank/DDBJ whole genome shotgun (WGS) entry which is preliminary data.</text>
</comment>
<feature type="domain" description="DinB-like" evidence="1">
    <location>
        <begin position="47"/>
        <end position="168"/>
    </location>
</feature>
<reference evidence="2" key="1">
    <citation type="submission" date="2021-01" db="EMBL/GenBank/DDBJ databases">
        <title>Lacisediminihabitans sp. nov. strain G11-30, isolated from Antarctic Soil.</title>
        <authorList>
            <person name="Li J."/>
        </authorList>
    </citation>
    <scope>NUCLEOTIDE SEQUENCE</scope>
    <source>
        <strain evidence="2">G11-30</strain>
    </source>
</reference>
<dbReference type="AlphaFoldDB" id="A0A934SNR8"/>